<feature type="domain" description="BACK" evidence="2">
    <location>
        <begin position="153"/>
        <end position="191"/>
    </location>
</feature>
<feature type="region of interest" description="Disordered" evidence="1">
    <location>
        <begin position="399"/>
        <end position="450"/>
    </location>
</feature>
<feature type="compositionally biased region" description="Basic and acidic residues" evidence="1">
    <location>
        <begin position="439"/>
        <end position="450"/>
    </location>
</feature>
<dbReference type="InterPro" id="IPR031750">
    <property type="entry name" value="DUF4734"/>
</dbReference>
<protein>
    <recommendedName>
        <fullName evidence="6">BACK domain-containing protein</fullName>
    </recommendedName>
</protein>
<accession>A0A9Q0BR99</accession>
<dbReference type="InterPro" id="IPR011705">
    <property type="entry name" value="BACK"/>
</dbReference>
<evidence type="ECO:0008006" key="6">
    <source>
        <dbReference type="Google" id="ProtNLM"/>
    </source>
</evidence>
<keyword evidence="5" id="KW-1185">Reference proteome</keyword>
<evidence type="ECO:0000313" key="4">
    <source>
        <dbReference type="EMBL" id="KAI8041807.1"/>
    </source>
</evidence>
<evidence type="ECO:0000259" key="2">
    <source>
        <dbReference type="Pfam" id="PF07707"/>
    </source>
</evidence>
<dbReference type="EMBL" id="JAMKOV010000003">
    <property type="protein sequence ID" value="KAI8041807.1"/>
    <property type="molecule type" value="Genomic_DNA"/>
</dbReference>
<evidence type="ECO:0000256" key="1">
    <source>
        <dbReference type="SAM" id="MobiDB-lite"/>
    </source>
</evidence>
<name>A0A9Q0BR99_9MUSC</name>
<dbReference type="Proteomes" id="UP001059596">
    <property type="component" value="Unassembled WGS sequence"/>
</dbReference>
<feature type="domain" description="DUF4734" evidence="3">
    <location>
        <begin position="196"/>
        <end position="281"/>
    </location>
</feature>
<dbReference type="Pfam" id="PF15881">
    <property type="entry name" value="DUF4734"/>
    <property type="match status" value="1"/>
</dbReference>
<organism evidence="4 5">
    <name type="scientific">Drosophila gunungcola</name>
    <name type="common">fruit fly</name>
    <dbReference type="NCBI Taxonomy" id="103775"/>
    <lineage>
        <taxon>Eukaryota</taxon>
        <taxon>Metazoa</taxon>
        <taxon>Ecdysozoa</taxon>
        <taxon>Arthropoda</taxon>
        <taxon>Hexapoda</taxon>
        <taxon>Insecta</taxon>
        <taxon>Pterygota</taxon>
        <taxon>Neoptera</taxon>
        <taxon>Endopterygota</taxon>
        <taxon>Diptera</taxon>
        <taxon>Brachycera</taxon>
        <taxon>Muscomorpha</taxon>
        <taxon>Ephydroidea</taxon>
        <taxon>Drosophilidae</taxon>
        <taxon>Drosophila</taxon>
        <taxon>Sophophora</taxon>
    </lineage>
</organism>
<gene>
    <name evidence="4" type="ORF">M5D96_006076</name>
</gene>
<evidence type="ECO:0000259" key="3">
    <source>
        <dbReference type="Pfam" id="PF15881"/>
    </source>
</evidence>
<feature type="non-terminal residue" evidence="4">
    <location>
        <position position="450"/>
    </location>
</feature>
<evidence type="ECO:0000313" key="5">
    <source>
        <dbReference type="Proteomes" id="UP001059596"/>
    </source>
</evidence>
<reference evidence="4" key="1">
    <citation type="journal article" date="2023" name="Genome Biol. Evol.">
        <title>Long-read-based Genome Assembly of Drosophila gunungcola Reveals Fewer Chemosensory Genes in Flower-breeding Species.</title>
        <authorList>
            <person name="Negi A."/>
            <person name="Liao B.Y."/>
            <person name="Yeh S.D."/>
        </authorList>
    </citation>
    <scope>NUCLEOTIDE SEQUENCE</scope>
    <source>
        <strain evidence="4">Sukarami</strain>
    </source>
</reference>
<proteinExistence type="predicted"/>
<dbReference type="Pfam" id="PF07707">
    <property type="entry name" value="BACK"/>
    <property type="match status" value="1"/>
</dbReference>
<dbReference type="PANTHER" id="PTHR22667:SF0">
    <property type="entry name" value="AT01380P-RELATED"/>
    <property type="match status" value="1"/>
</dbReference>
<dbReference type="PANTHER" id="PTHR22667">
    <property type="entry name" value="AT01380P-RELATED"/>
    <property type="match status" value="1"/>
</dbReference>
<comment type="caution">
    <text evidence="4">The sequence shown here is derived from an EMBL/GenBank/DDBJ whole genome shotgun (WGS) entry which is preliminary data.</text>
</comment>
<sequence>DKKVKLSQKLELALEKNIGPHAHVILNEKVYKCQVLMLRIYCQLFKDNLKFNELVKLPPDAITNESFELAYGWITSNNLLDLLKAATFLICPPLVESILKCLGDHRYFFGVHAFTCYLNALEMGDSFVADMMLKRVGRAFLVLVGTQEYLDLNIFYSALVWILSDYQHRKNYAARVLSKIRFHMMPPAFLLYWTFNLEEFEEELAGMICKCLYNAMLTQQENYMELFMSNYHIFGDRLWIRDPKCPYAKFLDSNDSCEFSYAYFFHYLWQIRKSPKSYMSRVQNVEYYEDSLFERATAEEDSHYDYAPSFSFYPKNGDRSKKDLDTEEDFRKSETDMSLMTVNSRGTFKEKAFAKEDFNTDKDNDLGSDTELDSFTYFYKHKEQTLGSNKEIETDLLEDSFSDSSTDCSSTDSEKEFGGYSVDESDSDPFADLAVDSTADLKTETEKNIN</sequence>
<feature type="compositionally biased region" description="Low complexity" evidence="1">
    <location>
        <begin position="402"/>
        <end position="411"/>
    </location>
</feature>
<dbReference type="AlphaFoldDB" id="A0A9Q0BR99"/>